<accession>A0ABD5CQY5</accession>
<sequence>MSIEIGIAKASHWLASKAGEAAVEHFKEKIKARVLGRWTEYRAQRFTERLVEEVRKEQDIKGLSADLNDVLEMLVEGESQSALLYDSYRRVALCASRDVGPKVIGILTAALLLDDKQATAEDEQVFLASETLHDRDFSDFVQWFLSASEIKRSPRPPLAAIPAIQSAVAVARVRSSLTRGVFSSGDTPINLFNDVGPFAPKLERVGLLMEFSHPRAASTSEVEHFVTASMGAFRLYVLAQRALATPG</sequence>
<dbReference type="Proteomes" id="UP001245184">
    <property type="component" value="Unassembled WGS sequence"/>
</dbReference>
<comment type="caution">
    <text evidence="1">The sequence shown here is derived from an EMBL/GenBank/DDBJ whole genome shotgun (WGS) entry which is preliminary data.</text>
</comment>
<protein>
    <submittedName>
        <fullName evidence="1">Uncharacterized protein</fullName>
    </submittedName>
</protein>
<gene>
    <name evidence="1" type="ORF">QF025_006360</name>
</gene>
<name>A0ABD5CQY5_9BURK</name>
<proteinExistence type="predicted"/>
<organism evidence="1 2">
    <name type="scientific">Paraburkholderia graminis</name>
    <dbReference type="NCBI Taxonomy" id="60548"/>
    <lineage>
        <taxon>Bacteria</taxon>
        <taxon>Pseudomonadati</taxon>
        <taxon>Pseudomonadota</taxon>
        <taxon>Betaproteobacteria</taxon>
        <taxon>Burkholderiales</taxon>
        <taxon>Burkholderiaceae</taxon>
        <taxon>Paraburkholderia</taxon>
    </lineage>
</organism>
<reference evidence="1 2" key="1">
    <citation type="submission" date="2023-08" db="EMBL/GenBank/DDBJ databases">
        <title>Genome sequencing of plant associated microbes to promote plant fitness in Sorghum bicolor and Oryza sativa.</title>
        <authorList>
            <person name="Coleman-Derr D."/>
        </authorList>
    </citation>
    <scope>NUCLEOTIDE SEQUENCE [LARGE SCALE GENOMIC DNA]</scope>
    <source>
        <strain evidence="1 2">SLBN-33</strain>
    </source>
</reference>
<evidence type="ECO:0000313" key="2">
    <source>
        <dbReference type="Proteomes" id="UP001245184"/>
    </source>
</evidence>
<dbReference type="AlphaFoldDB" id="A0ABD5CQY5"/>
<dbReference type="EMBL" id="JAVIZN010000002">
    <property type="protein sequence ID" value="MDR6207640.1"/>
    <property type="molecule type" value="Genomic_DNA"/>
</dbReference>
<dbReference type="RefSeq" id="WP_310034675.1">
    <property type="nucleotide sequence ID" value="NZ_JAVIZN010000002.1"/>
</dbReference>
<evidence type="ECO:0000313" key="1">
    <source>
        <dbReference type="EMBL" id="MDR6207640.1"/>
    </source>
</evidence>